<evidence type="ECO:0000259" key="7">
    <source>
        <dbReference type="Pfam" id="PF07219"/>
    </source>
</evidence>
<evidence type="ECO:0000256" key="3">
    <source>
        <dbReference type="ARBA" id="ARBA00022989"/>
    </source>
</evidence>
<sequence length="630" mass="68827">MIRLLIYIAIVLVLGFGFAWLADRPGDLVITWQGQRIEMSLMVAVTAVVVLIAAIMIGWWLLRSIIASPHLVSRYFRARKRDRGYQALSTGLIAAGAGDAATARKMTQRTMGLLSSDQEPLIHLLDAQTALIEGKNDDARTKFEMMVEDPETRELGLRGLYLEARRLGANEAARHYAEEAAEKAPHLPWAAEAALGFRSAEGAWDDAIRLLEKQRAARVLDKASADRKKAVLLTARAMDRLEQGDVAGSRSDGVEANRLAPDLVPAALIAAQALYRENSLRKGSRILEKMWRNAPHPDVADTFIRARPGDSTHDRLKRAQKLESLKRNHVESLYAVARAALDAQEFKLAREKAEAAVRVRASEGIFLLLADIEEAETGDQGRVRHWLAQAVRAPRDAAWTADGVVADHWAPVSPVTGKLDAFEWKVPVEQIAGPVEDADASRDHVEQALKSLPPVAVQAVRIEEEPAVSEPVIDVEPAPHAEPDAKAEETEVAEVAQMPEAQSGEMVDEKPEEPAQPAPEVIDAEVIETTEAKAPESRAEEPEPDQPKGQPEQKEPAAGATGKPDEIESAEKEPAVEKAAAEGETHIVTDAVGMDKDKAREAAFLAKPPDDPGVKEGAKEEEPKSRFRLF</sequence>
<feature type="domain" description="HemY N-terminal" evidence="7">
    <location>
        <begin position="26"/>
        <end position="133"/>
    </location>
</feature>
<dbReference type="InterPro" id="IPR016982">
    <property type="entry name" value="Mms48"/>
</dbReference>
<reference evidence="8" key="1">
    <citation type="submission" date="2022-11" db="EMBL/GenBank/DDBJ databases">
        <title>Hoeflea poritis sp. nov., isolated from scleractinian coral Porites lutea.</title>
        <authorList>
            <person name="Zhang G."/>
            <person name="Wei Q."/>
            <person name="Cai L."/>
        </authorList>
    </citation>
    <scope>NUCLEOTIDE SEQUENCE</scope>
    <source>
        <strain evidence="8">E7-10</strain>
    </source>
</reference>
<dbReference type="InterPro" id="IPR010817">
    <property type="entry name" value="HemY_N"/>
</dbReference>
<dbReference type="Pfam" id="PF07219">
    <property type="entry name" value="HemY_N"/>
    <property type="match status" value="1"/>
</dbReference>
<keyword evidence="2 6" id="KW-0812">Transmembrane</keyword>
<feature type="transmembrane region" description="Helical" evidence="6">
    <location>
        <begin position="5"/>
        <end position="22"/>
    </location>
</feature>
<gene>
    <name evidence="8" type="ORF">OOZ53_09045</name>
</gene>
<feature type="compositionally biased region" description="Basic and acidic residues" evidence="5">
    <location>
        <begin position="477"/>
        <end position="489"/>
    </location>
</feature>
<evidence type="ECO:0000313" key="8">
    <source>
        <dbReference type="EMBL" id="MDA4845493.1"/>
    </source>
</evidence>
<evidence type="ECO:0000313" key="9">
    <source>
        <dbReference type="Proteomes" id="UP001148313"/>
    </source>
</evidence>
<dbReference type="RefSeq" id="WP_271089118.1">
    <property type="nucleotide sequence ID" value="NZ_JAPJZH010000004.1"/>
</dbReference>
<comment type="caution">
    <text evidence="8">The sequence shown here is derived from an EMBL/GenBank/DDBJ whole genome shotgun (WGS) entry which is preliminary data.</text>
</comment>
<feature type="compositionally biased region" description="Basic and acidic residues" evidence="5">
    <location>
        <begin position="530"/>
        <end position="541"/>
    </location>
</feature>
<evidence type="ECO:0000256" key="4">
    <source>
        <dbReference type="ARBA" id="ARBA00023136"/>
    </source>
</evidence>
<evidence type="ECO:0000256" key="5">
    <source>
        <dbReference type="SAM" id="MobiDB-lite"/>
    </source>
</evidence>
<name>A0ABT4VL97_9HYPH</name>
<dbReference type="EMBL" id="JAPJZH010000004">
    <property type="protein sequence ID" value="MDA4845493.1"/>
    <property type="molecule type" value="Genomic_DNA"/>
</dbReference>
<feature type="compositionally biased region" description="Basic and acidic residues" evidence="5">
    <location>
        <begin position="563"/>
        <end position="601"/>
    </location>
</feature>
<organism evidence="8 9">
    <name type="scientific">Hoeflea poritis</name>
    <dbReference type="NCBI Taxonomy" id="2993659"/>
    <lineage>
        <taxon>Bacteria</taxon>
        <taxon>Pseudomonadati</taxon>
        <taxon>Pseudomonadota</taxon>
        <taxon>Alphaproteobacteria</taxon>
        <taxon>Hyphomicrobiales</taxon>
        <taxon>Rhizobiaceae</taxon>
        <taxon>Hoeflea</taxon>
    </lineage>
</organism>
<dbReference type="Gene3D" id="1.25.40.10">
    <property type="entry name" value="Tetratricopeptide repeat domain"/>
    <property type="match status" value="1"/>
</dbReference>
<comment type="subcellular location">
    <subcellularLocation>
        <location evidence="1">Membrane</location>
    </subcellularLocation>
</comment>
<accession>A0ABT4VL97</accession>
<evidence type="ECO:0000256" key="6">
    <source>
        <dbReference type="SAM" id="Phobius"/>
    </source>
</evidence>
<dbReference type="PIRSF" id="PIRSF031802">
    <property type="entry name" value="UCP031802"/>
    <property type="match status" value="1"/>
</dbReference>
<keyword evidence="4 6" id="KW-0472">Membrane</keyword>
<feature type="transmembrane region" description="Helical" evidence="6">
    <location>
        <begin position="42"/>
        <end position="62"/>
    </location>
</feature>
<protein>
    <submittedName>
        <fullName evidence="8">Heme biosynthesis protein HemY</fullName>
    </submittedName>
</protein>
<keyword evidence="3 6" id="KW-1133">Transmembrane helix</keyword>
<evidence type="ECO:0000256" key="2">
    <source>
        <dbReference type="ARBA" id="ARBA00022692"/>
    </source>
</evidence>
<feature type="compositionally biased region" description="Basic and acidic residues" evidence="5">
    <location>
        <begin position="608"/>
        <end position="630"/>
    </location>
</feature>
<proteinExistence type="predicted"/>
<dbReference type="Proteomes" id="UP001148313">
    <property type="component" value="Unassembled WGS sequence"/>
</dbReference>
<keyword evidence="9" id="KW-1185">Reference proteome</keyword>
<evidence type="ECO:0000256" key="1">
    <source>
        <dbReference type="ARBA" id="ARBA00004370"/>
    </source>
</evidence>
<feature type="transmembrane region" description="Helical" evidence="6">
    <location>
        <begin position="83"/>
        <end position="101"/>
    </location>
</feature>
<dbReference type="InterPro" id="IPR011990">
    <property type="entry name" value="TPR-like_helical_dom_sf"/>
</dbReference>
<feature type="region of interest" description="Disordered" evidence="5">
    <location>
        <begin position="468"/>
        <end position="630"/>
    </location>
</feature>